<dbReference type="InterPro" id="IPR056892">
    <property type="entry name" value="Zf-AtTam37"/>
</dbReference>
<organism evidence="3 4">
    <name type="scientific">Ficus carica</name>
    <name type="common">Common fig</name>
    <dbReference type="NCBI Taxonomy" id="3494"/>
    <lineage>
        <taxon>Eukaryota</taxon>
        <taxon>Viridiplantae</taxon>
        <taxon>Streptophyta</taxon>
        <taxon>Embryophyta</taxon>
        <taxon>Tracheophyta</taxon>
        <taxon>Spermatophyta</taxon>
        <taxon>Magnoliopsida</taxon>
        <taxon>eudicotyledons</taxon>
        <taxon>Gunneridae</taxon>
        <taxon>Pentapetalae</taxon>
        <taxon>rosids</taxon>
        <taxon>fabids</taxon>
        <taxon>Rosales</taxon>
        <taxon>Moraceae</taxon>
        <taxon>Ficeae</taxon>
        <taxon>Ficus</taxon>
    </lineage>
</organism>
<reference evidence="3" key="1">
    <citation type="submission" date="2023-07" db="EMBL/GenBank/DDBJ databases">
        <title>draft genome sequence of fig (Ficus carica).</title>
        <authorList>
            <person name="Takahashi T."/>
            <person name="Nishimura K."/>
        </authorList>
    </citation>
    <scope>NUCLEOTIDE SEQUENCE</scope>
</reference>
<feature type="domain" description="AtTam37 zinc finger" evidence="2">
    <location>
        <begin position="14"/>
        <end position="40"/>
    </location>
</feature>
<feature type="chain" id="PRO_5041734440" description="AtTam37 zinc finger domain-containing protein" evidence="1">
    <location>
        <begin position="19"/>
        <end position="164"/>
    </location>
</feature>
<comment type="caution">
    <text evidence="3">The sequence shown here is derived from an EMBL/GenBank/DDBJ whole genome shotgun (WGS) entry which is preliminary data.</text>
</comment>
<dbReference type="EMBL" id="BTGU01000051">
    <property type="protein sequence ID" value="GMN54504.1"/>
    <property type="molecule type" value="Genomic_DNA"/>
</dbReference>
<dbReference type="AlphaFoldDB" id="A0AA88DK79"/>
<dbReference type="Pfam" id="PF25112">
    <property type="entry name" value="zf-AtTam37"/>
    <property type="match status" value="1"/>
</dbReference>
<evidence type="ECO:0000256" key="1">
    <source>
        <dbReference type="SAM" id="SignalP"/>
    </source>
</evidence>
<evidence type="ECO:0000313" key="4">
    <source>
        <dbReference type="Proteomes" id="UP001187192"/>
    </source>
</evidence>
<evidence type="ECO:0000259" key="2">
    <source>
        <dbReference type="Pfam" id="PF25112"/>
    </source>
</evidence>
<feature type="signal peptide" evidence="1">
    <location>
        <begin position="1"/>
        <end position="18"/>
    </location>
</feature>
<dbReference type="GO" id="GO:0009507">
    <property type="term" value="C:chloroplast"/>
    <property type="evidence" value="ECO:0007669"/>
    <property type="project" value="TreeGrafter"/>
</dbReference>
<keyword evidence="4" id="KW-1185">Reference proteome</keyword>
<proteinExistence type="predicted"/>
<keyword evidence="1" id="KW-0732">Signal</keyword>
<gene>
    <name evidence="3" type="ORF">TIFTF001_023639</name>
</gene>
<sequence length="164" mass="18620">MESHVLILSLSWNQGVIACTECKNKLQVRISVDGIMEPPWKAYNVLRKMDYLYEASTMSCTLPLFITFTEKNFHIVHSMKDPSIAAFWLFTLPEVAGGCEYNDDVKKKVWLQYKALISIDPARAGDDPVIVKNVPYYKAKKALEAEAMKLNPPPRPKNWGVSIV</sequence>
<dbReference type="PANTHER" id="PTHR36404:SF1">
    <property type="entry name" value="EMBRYO DEFECTIVE 2737"/>
    <property type="match status" value="1"/>
</dbReference>
<dbReference type="PANTHER" id="PTHR36404">
    <property type="entry name" value="EMBRYO DEFECTIVE 2737"/>
    <property type="match status" value="1"/>
</dbReference>
<name>A0AA88DK79_FICCA</name>
<evidence type="ECO:0000313" key="3">
    <source>
        <dbReference type="EMBL" id="GMN54504.1"/>
    </source>
</evidence>
<dbReference type="Proteomes" id="UP001187192">
    <property type="component" value="Unassembled WGS sequence"/>
</dbReference>
<accession>A0AA88DK79</accession>
<protein>
    <recommendedName>
        <fullName evidence="2">AtTam37 zinc finger domain-containing protein</fullName>
    </recommendedName>
</protein>